<protein>
    <submittedName>
        <fullName evidence="5">MarR family transcriptional regulator</fullName>
    </submittedName>
</protein>
<gene>
    <name evidence="5" type="ORF">PS396_03080</name>
</gene>
<comment type="caution">
    <text evidence="5">The sequence shown here is derived from an EMBL/GenBank/DDBJ whole genome shotgun (WGS) entry which is preliminary data.</text>
</comment>
<keyword evidence="2" id="KW-0238">DNA-binding</keyword>
<evidence type="ECO:0000256" key="1">
    <source>
        <dbReference type="ARBA" id="ARBA00023015"/>
    </source>
</evidence>
<accession>A0ABU7SRU2</accession>
<feature type="domain" description="HTH marR-type" evidence="4">
    <location>
        <begin position="1"/>
        <end position="134"/>
    </location>
</feature>
<dbReference type="RefSeq" id="WP_331191891.1">
    <property type="nucleotide sequence ID" value="NZ_JAQSEN010000020.1"/>
</dbReference>
<dbReference type="InterPro" id="IPR036388">
    <property type="entry name" value="WH-like_DNA-bd_sf"/>
</dbReference>
<dbReference type="Proteomes" id="UP001335665">
    <property type="component" value="Unassembled WGS sequence"/>
</dbReference>
<dbReference type="InterPro" id="IPR023187">
    <property type="entry name" value="Tscrpt_reg_MarR-type_CS"/>
</dbReference>
<dbReference type="SMART" id="SM00347">
    <property type="entry name" value="HTH_MARR"/>
    <property type="match status" value="1"/>
</dbReference>
<keyword evidence="6" id="KW-1185">Reference proteome</keyword>
<reference evidence="5 6" key="1">
    <citation type="submission" date="2023-02" db="EMBL/GenBank/DDBJ databases">
        <title>The predominant lactic acid bacteria and yeasts involved in the spontaneous fermentation of millet during the production of the traditional porridge Hausa koko in Ghana.</title>
        <authorList>
            <person name="Atter A."/>
            <person name="Diaz M."/>
        </authorList>
    </citation>
    <scope>NUCLEOTIDE SEQUENCE [LARGE SCALE GENOMIC DNA]</scope>
    <source>
        <strain evidence="5 6">FI11552</strain>
    </source>
</reference>
<dbReference type="InterPro" id="IPR000835">
    <property type="entry name" value="HTH_MarR-typ"/>
</dbReference>
<sequence>MDHQRIDRLNQAINYGWKGYTTWASQNGLTEYMMVILYSLLDNNHQSQHQLVEDTGYPKQSINKGIKKLAASGYLQMVPSPRDRRVRICQLTTAGQQFASTKLTPLLQIERRVVQEMGQARFDQLIKLNEEWSQRFWYYLETGEDNDNSEETPQ</sequence>
<dbReference type="InterPro" id="IPR036390">
    <property type="entry name" value="WH_DNA-bd_sf"/>
</dbReference>
<dbReference type="PROSITE" id="PS01117">
    <property type="entry name" value="HTH_MARR_1"/>
    <property type="match status" value="1"/>
</dbReference>
<dbReference type="PROSITE" id="PS50995">
    <property type="entry name" value="HTH_MARR_2"/>
    <property type="match status" value="1"/>
</dbReference>
<dbReference type="EMBL" id="JAQSFA010000005">
    <property type="protein sequence ID" value="MEE6700785.1"/>
    <property type="molecule type" value="Genomic_DNA"/>
</dbReference>
<evidence type="ECO:0000313" key="6">
    <source>
        <dbReference type="Proteomes" id="UP001335665"/>
    </source>
</evidence>
<dbReference type="Gene3D" id="1.10.10.10">
    <property type="entry name" value="Winged helix-like DNA-binding domain superfamily/Winged helix DNA-binding domain"/>
    <property type="match status" value="1"/>
</dbReference>
<keyword evidence="3" id="KW-0804">Transcription</keyword>
<dbReference type="PANTHER" id="PTHR42756:SF1">
    <property type="entry name" value="TRANSCRIPTIONAL REPRESSOR OF EMRAB OPERON"/>
    <property type="match status" value="1"/>
</dbReference>
<evidence type="ECO:0000256" key="3">
    <source>
        <dbReference type="ARBA" id="ARBA00023163"/>
    </source>
</evidence>
<evidence type="ECO:0000313" key="5">
    <source>
        <dbReference type="EMBL" id="MEE6700785.1"/>
    </source>
</evidence>
<dbReference type="PANTHER" id="PTHR42756">
    <property type="entry name" value="TRANSCRIPTIONAL REGULATOR, MARR"/>
    <property type="match status" value="1"/>
</dbReference>
<dbReference type="SUPFAM" id="SSF46785">
    <property type="entry name" value="Winged helix' DNA-binding domain"/>
    <property type="match status" value="1"/>
</dbReference>
<dbReference type="Pfam" id="PF12802">
    <property type="entry name" value="MarR_2"/>
    <property type="match status" value="1"/>
</dbReference>
<evidence type="ECO:0000259" key="4">
    <source>
        <dbReference type="PROSITE" id="PS50995"/>
    </source>
</evidence>
<name>A0ABU7SRU2_9LACO</name>
<keyword evidence="1" id="KW-0805">Transcription regulation</keyword>
<organism evidence="5 6">
    <name type="scientific">Limosilactobacillus pontis</name>
    <dbReference type="NCBI Taxonomy" id="35787"/>
    <lineage>
        <taxon>Bacteria</taxon>
        <taxon>Bacillati</taxon>
        <taxon>Bacillota</taxon>
        <taxon>Bacilli</taxon>
        <taxon>Lactobacillales</taxon>
        <taxon>Lactobacillaceae</taxon>
        <taxon>Limosilactobacillus</taxon>
    </lineage>
</organism>
<evidence type="ECO:0000256" key="2">
    <source>
        <dbReference type="ARBA" id="ARBA00023125"/>
    </source>
</evidence>
<proteinExistence type="predicted"/>